<dbReference type="Proteomes" id="UP000619838">
    <property type="component" value="Unassembled WGS sequence"/>
</dbReference>
<gene>
    <name evidence="19" type="primary">sdhC</name>
    <name evidence="19" type="ORF">INT08_04775</name>
</gene>
<evidence type="ECO:0000256" key="14">
    <source>
        <dbReference type="ARBA" id="ARBA00022989"/>
    </source>
</evidence>
<evidence type="ECO:0000313" key="19">
    <source>
        <dbReference type="EMBL" id="MBF0636493.1"/>
    </source>
</evidence>
<dbReference type="Gene3D" id="1.20.1300.10">
    <property type="entry name" value="Fumarate reductase/succinate dehydrogenase, transmembrane subunit"/>
    <property type="match status" value="1"/>
</dbReference>
<keyword evidence="11 18" id="KW-0812">Transmembrane</keyword>
<dbReference type="InterPro" id="IPR014314">
    <property type="entry name" value="Succ_DH_cytb556"/>
</dbReference>
<dbReference type="InterPro" id="IPR000701">
    <property type="entry name" value="SuccDH_FuR_B_TM-su"/>
</dbReference>
<dbReference type="CDD" id="cd03501">
    <property type="entry name" value="SQR_TypeA_SdhC_like"/>
    <property type="match status" value="1"/>
</dbReference>
<evidence type="ECO:0000256" key="10">
    <source>
        <dbReference type="ARBA" id="ARBA00022617"/>
    </source>
</evidence>
<evidence type="ECO:0000256" key="12">
    <source>
        <dbReference type="ARBA" id="ARBA00022723"/>
    </source>
</evidence>
<evidence type="ECO:0000256" key="4">
    <source>
        <dbReference type="ARBA" id="ARBA00005163"/>
    </source>
</evidence>
<evidence type="ECO:0000256" key="15">
    <source>
        <dbReference type="ARBA" id="ARBA00023004"/>
    </source>
</evidence>
<keyword evidence="15" id="KW-0408">Iron</keyword>
<protein>
    <recommendedName>
        <fullName evidence="7">Succinate dehydrogenase cytochrome b556 subunit</fullName>
    </recommendedName>
    <alternativeName>
        <fullName evidence="6">Succinate dehydrogenase hydrophobic membrane anchor subunit</fullName>
    </alternativeName>
</protein>
<sequence>MQNSSDKPAGLHDKPSLRTVFGVLRSYRMRSGMGAWVLHRLTGLMLVLYLPLHVAGLRSLQDPAAFEQYVTLYRSPLFKIAEAVLVGVVAFHALNGLRIMLQDFFFRSDRHKMLFGVVMVLTVLVTLVAGYQILSPYVAAFLFQ</sequence>
<evidence type="ECO:0000256" key="7">
    <source>
        <dbReference type="ARBA" id="ARBA00020076"/>
    </source>
</evidence>
<keyword evidence="9" id="KW-0816">Tricarboxylic acid cycle</keyword>
<evidence type="ECO:0000256" key="11">
    <source>
        <dbReference type="ARBA" id="ARBA00022692"/>
    </source>
</evidence>
<comment type="subunit">
    <text evidence="17">Part of an enzyme complex containing four subunits: a flavoprotein, an iron-sulfur protein, plus two membrane-anchoring proteins, SdhC and SdhD. The complex can form homotrimers.</text>
</comment>
<comment type="function">
    <text evidence="2">Membrane-anchoring subunit of succinate dehydrogenase (SDH).</text>
</comment>
<dbReference type="PANTHER" id="PTHR41910:SF1">
    <property type="entry name" value="SUCCINATE DEHYDROGENASE HYDROPHOBIC MEMBRANE ANCHOR SUBUNIT"/>
    <property type="match status" value="1"/>
</dbReference>
<evidence type="ECO:0000256" key="8">
    <source>
        <dbReference type="ARBA" id="ARBA00022448"/>
    </source>
</evidence>
<dbReference type="InterPro" id="IPR039023">
    <property type="entry name" value="SdhC_prok"/>
</dbReference>
<dbReference type="SUPFAM" id="SSF81343">
    <property type="entry name" value="Fumarate reductase respiratory complex transmembrane subunits"/>
    <property type="match status" value="1"/>
</dbReference>
<keyword evidence="16 18" id="KW-0472">Membrane</keyword>
<evidence type="ECO:0000256" key="6">
    <source>
        <dbReference type="ARBA" id="ARBA00019425"/>
    </source>
</evidence>
<keyword evidence="20" id="KW-1185">Reference proteome</keyword>
<keyword evidence="12" id="KW-0479">Metal-binding</keyword>
<evidence type="ECO:0000256" key="16">
    <source>
        <dbReference type="ARBA" id="ARBA00023136"/>
    </source>
</evidence>
<keyword evidence="8" id="KW-0813">Transport</keyword>
<evidence type="ECO:0000256" key="9">
    <source>
        <dbReference type="ARBA" id="ARBA00022532"/>
    </source>
</evidence>
<dbReference type="InterPro" id="IPR014312">
    <property type="entry name" value="Succ_DH_anchor"/>
</dbReference>
<evidence type="ECO:0000256" key="3">
    <source>
        <dbReference type="ARBA" id="ARBA00004141"/>
    </source>
</evidence>
<proteinExistence type="inferred from homology"/>
<comment type="cofactor">
    <cofactor evidence="1">
        <name>heme</name>
        <dbReference type="ChEBI" id="CHEBI:30413"/>
    </cofactor>
</comment>
<dbReference type="InterPro" id="IPR034804">
    <property type="entry name" value="SQR/QFR_C/D"/>
</dbReference>
<evidence type="ECO:0000256" key="18">
    <source>
        <dbReference type="SAM" id="Phobius"/>
    </source>
</evidence>
<evidence type="ECO:0000256" key="5">
    <source>
        <dbReference type="ARBA" id="ARBA00007244"/>
    </source>
</evidence>
<reference evidence="19 20" key="1">
    <citation type="journal article" date="2020" name="Microorganisms">
        <title>Simultaneous Genome Sequencing of Prosthecochloris ethylica and Desulfuromonas acetoxidans within a Syntrophic Mixture Reveals Unique Pili and Protein Interactions.</title>
        <authorList>
            <person name="Kyndt J.A."/>
            <person name="Van Beeumen J.J."/>
            <person name="Meyer T.E."/>
        </authorList>
    </citation>
    <scope>NUCLEOTIDE SEQUENCE [LARGE SCALE GENOMIC DNA]</scope>
    <source>
        <strain evidence="19 20">N3</strain>
    </source>
</reference>
<feature type="transmembrane region" description="Helical" evidence="18">
    <location>
        <begin position="113"/>
        <end position="134"/>
    </location>
</feature>
<evidence type="ECO:0000256" key="13">
    <source>
        <dbReference type="ARBA" id="ARBA00022982"/>
    </source>
</evidence>
<dbReference type="Pfam" id="PF01127">
    <property type="entry name" value="Sdh_cyt"/>
    <property type="match status" value="1"/>
</dbReference>
<feature type="transmembrane region" description="Helical" evidence="18">
    <location>
        <begin position="77"/>
        <end position="101"/>
    </location>
</feature>
<evidence type="ECO:0000256" key="17">
    <source>
        <dbReference type="ARBA" id="ARBA00025912"/>
    </source>
</evidence>
<dbReference type="RefSeq" id="WP_175187060.1">
    <property type="nucleotide sequence ID" value="NZ_JADGIH010000003.1"/>
</dbReference>
<comment type="caution">
    <text evidence="19">The sequence shown here is derived from an EMBL/GenBank/DDBJ whole genome shotgun (WGS) entry which is preliminary data.</text>
</comment>
<comment type="pathway">
    <text evidence="4">Carbohydrate metabolism; tricarboxylic acid cycle.</text>
</comment>
<dbReference type="NCBIfam" id="TIGR02970">
    <property type="entry name" value="succ_dehyd_cytB"/>
    <property type="match status" value="1"/>
</dbReference>
<dbReference type="NCBIfam" id="TIGR02968">
    <property type="entry name" value="succ_dehyd_anc"/>
    <property type="match status" value="1"/>
</dbReference>
<evidence type="ECO:0000256" key="2">
    <source>
        <dbReference type="ARBA" id="ARBA00004050"/>
    </source>
</evidence>
<keyword evidence="10" id="KW-0349">Heme</keyword>
<keyword evidence="14 18" id="KW-1133">Transmembrane helix</keyword>
<keyword evidence="13" id="KW-0249">Electron transport</keyword>
<accession>A0ABR9XRB8</accession>
<dbReference type="EMBL" id="JADGII010000006">
    <property type="protein sequence ID" value="MBF0636493.1"/>
    <property type="molecule type" value="Genomic_DNA"/>
</dbReference>
<comment type="subcellular location">
    <subcellularLocation>
        <location evidence="3">Membrane</location>
        <topology evidence="3">Multi-pass membrane protein</topology>
    </subcellularLocation>
</comment>
<organism evidence="19 20">
    <name type="scientific">Prosthecochloris ethylica</name>
    <dbReference type="NCBI Taxonomy" id="2743976"/>
    <lineage>
        <taxon>Bacteria</taxon>
        <taxon>Pseudomonadati</taxon>
        <taxon>Chlorobiota</taxon>
        <taxon>Chlorobiia</taxon>
        <taxon>Chlorobiales</taxon>
        <taxon>Chlorobiaceae</taxon>
        <taxon>Prosthecochloris</taxon>
    </lineage>
</organism>
<feature type="transmembrane region" description="Helical" evidence="18">
    <location>
        <begin position="37"/>
        <end position="57"/>
    </location>
</feature>
<dbReference type="PANTHER" id="PTHR41910">
    <property type="entry name" value="SUCCINATE DEHYDROGENASE 2 MEMBRANE SUBUNIT SDHC"/>
    <property type="match status" value="1"/>
</dbReference>
<name>A0ABR9XRB8_9CHLB</name>
<evidence type="ECO:0000313" key="20">
    <source>
        <dbReference type="Proteomes" id="UP000619838"/>
    </source>
</evidence>
<evidence type="ECO:0000256" key="1">
    <source>
        <dbReference type="ARBA" id="ARBA00001971"/>
    </source>
</evidence>
<comment type="similarity">
    <text evidence="5">Belongs to the cytochrome b560 family.</text>
</comment>